<dbReference type="AlphaFoldDB" id="A0A1H7TS09"/>
<dbReference type="PANTHER" id="PTHR39322:SF1">
    <property type="entry name" value="ISOVALERYL-HOMOSERINE LACTONE SYNTHASE"/>
    <property type="match status" value="1"/>
</dbReference>
<evidence type="ECO:0000256" key="1">
    <source>
        <dbReference type="ARBA" id="ARBA00012340"/>
    </source>
</evidence>
<dbReference type="InterPro" id="IPR018311">
    <property type="entry name" value="Autoind_synth_CS"/>
</dbReference>
<evidence type="ECO:0000313" key="11">
    <source>
        <dbReference type="Proteomes" id="UP000199582"/>
    </source>
</evidence>
<evidence type="ECO:0000256" key="2">
    <source>
        <dbReference type="ARBA" id="ARBA00022654"/>
    </source>
</evidence>
<evidence type="ECO:0000313" key="10">
    <source>
        <dbReference type="EMBL" id="SEL87206.1"/>
    </source>
</evidence>
<dbReference type="GO" id="GO:0009372">
    <property type="term" value="P:quorum sensing"/>
    <property type="evidence" value="ECO:0007669"/>
    <property type="project" value="UniProtKB-UniRule"/>
</dbReference>
<dbReference type="RefSeq" id="WP_245770705.1">
    <property type="nucleotide sequence ID" value="NZ_FOAG01000009.1"/>
</dbReference>
<comment type="similarity">
    <text evidence="7 8">Belongs to the autoinducer synthase family.</text>
</comment>
<dbReference type="GO" id="GO:0007165">
    <property type="term" value="P:signal transduction"/>
    <property type="evidence" value="ECO:0007669"/>
    <property type="project" value="TreeGrafter"/>
</dbReference>
<dbReference type="Pfam" id="PF00765">
    <property type="entry name" value="Autoind_synth"/>
    <property type="match status" value="1"/>
</dbReference>
<evidence type="ECO:0000256" key="7">
    <source>
        <dbReference type="PROSITE-ProRule" id="PRU00533"/>
    </source>
</evidence>
<dbReference type="Proteomes" id="UP000199582">
    <property type="component" value="Unassembled WGS sequence"/>
</dbReference>
<protein>
    <recommendedName>
        <fullName evidence="1 8">Acyl-homoserine-lactone synthase</fullName>
        <ecNumber evidence="1 8">2.3.1.184</ecNumber>
    </recommendedName>
    <alternativeName>
        <fullName evidence="8">Autoinducer synthesis protein</fullName>
    </alternativeName>
</protein>
<organism evidence="10 11">
    <name type="scientific">Roseovarius azorensis</name>
    <dbReference type="NCBI Taxonomy" id="1287727"/>
    <lineage>
        <taxon>Bacteria</taxon>
        <taxon>Pseudomonadati</taxon>
        <taxon>Pseudomonadota</taxon>
        <taxon>Alphaproteobacteria</taxon>
        <taxon>Rhodobacterales</taxon>
        <taxon>Roseobacteraceae</taxon>
        <taxon>Roseovarius</taxon>
    </lineage>
</organism>
<evidence type="ECO:0000256" key="6">
    <source>
        <dbReference type="ARBA" id="ARBA00048576"/>
    </source>
</evidence>
<dbReference type="STRING" id="1287727.SAMN05443999_10917"/>
<dbReference type="Gene3D" id="3.40.630.30">
    <property type="match status" value="1"/>
</dbReference>
<evidence type="ECO:0000256" key="8">
    <source>
        <dbReference type="RuleBase" id="RU361135"/>
    </source>
</evidence>
<evidence type="ECO:0000256" key="4">
    <source>
        <dbReference type="ARBA" id="ARBA00022691"/>
    </source>
</evidence>
<dbReference type="GO" id="GO:0061579">
    <property type="term" value="F:N-acyl homoserine lactone synthase activity"/>
    <property type="evidence" value="ECO:0007669"/>
    <property type="project" value="UniProtKB-UniRule"/>
</dbReference>
<dbReference type="InterPro" id="IPR001690">
    <property type="entry name" value="Autoind_synthase"/>
</dbReference>
<dbReference type="InterPro" id="IPR016181">
    <property type="entry name" value="Acyl_CoA_acyltransferase"/>
</dbReference>
<reference evidence="10 11" key="1">
    <citation type="submission" date="2016-10" db="EMBL/GenBank/DDBJ databases">
        <authorList>
            <person name="de Groot N.N."/>
        </authorList>
    </citation>
    <scope>NUCLEOTIDE SEQUENCE [LARGE SCALE GENOMIC DNA]</scope>
    <source>
        <strain evidence="10 11">DSM 100674</strain>
    </source>
</reference>
<proteinExistence type="inferred from homology"/>
<accession>A0A1H7TS09</accession>
<dbReference type="PRINTS" id="PR01549">
    <property type="entry name" value="AUTOINDCRSYN"/>
</dbReference>
<name>A0A1H7TS09_9RHOB</name>
<sequence length="254" mass="28918">MKHAWTLFGSMTAPSTSQVRDGEPSDRPPIVKMPRRIREAVRQDSRQAVDETANILTADMSFQNMNNFGNLFPKYLKARKSVFIDRLNWHVSETEGMEFDQYDTPFCRWVVLVEFGDIIGGVRLMPTTAACGIYSYMLRDAHLGLLEDFPTDVLFIEPPVDIEAWEASRFFIKDSIPGTRRLLIQSRLFSEMNRVAEENGAKYILGIVPAVWARWARRLNVTATPIGAPFSIEGSRSQSVLFRVEPPDRCARTP</sequence>
<evidence type="ECO:0000256" key="5">
    <source>
        <dbReference type="ARBA" id="ARBA00022929"/>
    </source>
</evidence>
<dbReference type="SUPFAM" id="SSF55729">
    <property type="entry name" value="Acyl-CoA N-acyltransferases (Nat)"/>
    <property type="match status" value="1"/>
</dbReference>
<comment type="catalytic activity">
    <reaction evidence="6 8">
        <text>a fatty acyl-[ACP] + S-adenosyl-L-methionine = an N-acyl-L-homoserine lactone + S-methyl-5'-thioadenosine + holo-[ACP] + H(+)</text>
        <dbReference type="Rhea" id="RHEA:10096"/>
        <dbReference type="Rhea" id="RHEA-COMP:9685"/>
        <dbReference type="Rhea" id="RHEA-COMP:14125"/>
        <dbReference type="ChEBI" id="CHEBI:15378"/>
        <dbReference type="ChEBI" id="CHEBI:17509"/>
        <dbReference type="ChEBI" id="CHEBI:55474"/>
        <dbReference type="ChEBI" id="CHEBI:59789"/>
        <dbReference type="ChEBI" id="CHEBI:64479"/>
        <dbReference type="ChEBI" id="CHEBI:138651"/>
        <dbReference type="EC" id="2.3.1.184"/>
    </reaction>
</comment>
<evidence type="ECO:0000256" key="9">
    <source>
        <dbReference type="SAM" id="MobiDB-lite"/>
    </source>
</evidence>
<keyword evidence="4 8" id="KW-0949">S-adenosyl-L-methionine</keyword>
<dbReference type="PROSITE" id="PS00949">
    <property type="entry name" value="AUTOINDUCER_SYNTH_1"/>
    <property type="match status" value="1"/>
</dbReference>
<evidence type="ECO:0000256" key="3">
    <source>
        <dbReference type="ARBA" id="ARBA00022679"/>
    </source>
</evidence>
<dbReference type="EMBL" id="FOAG01000009">
    <property type="protein sequence ID" value="SEL87206.1"/>
    <property type="molecule type" value="Genomic_DNA"/>
</dbReference>
<keyword evidence="11" id="KW-1185">Reference proteome</keyword>
<keyword evidence="3 8" id="KW-0808">Transferase</keyword>
<dbReference type="EC" id="2.3.1.184" evidence="1 8"/>
<dbReference type="PANTHER" id="PTHR39322">
    <property type="entry name" value="ACYL-HOMOSERINE-LACTONE SYNTHASE"/>
    <property type="match status" value="1"/>
</dbReference>
<keyword evidence="5 7" id="KW-0071">Autoinducer synthesis</keyword>
<keyword evidence="2 7" id="KW-0673">Quorum sensing</keyword>
<gene>
    <name evidence="10" type="ORF">SAMN05443999_10917</name>
</gene>
<dbReference type="PROSITE" id="PS51187">
    <property type="entry name" value="AUTOINDUCER_SYNTH_2"/>
    <property type="match status" value="1"/>
</dbReference>
<feature type="region of interest" description="Disordered" evidence="9">
    <location>
        <begin position="1"/>
        <end position="29"/>
    </location>
</feature>